<accession>A0A5C7WG62</accession>
<feature type="domain" description="PIN" evidence="9">
    <location>
        <begin position="4"/>
        <end position="123"/>
    </location>
</feature>
<evidence type="ECO:0000313" key="11">
    <source>
        <dbReference type="Proteomes" id="UP000321374"/>
    </source>
</evidence>
<evidence type="ECO:0000313" key="10">
    <source>
        <dbReference type="EMBL" id="TXI36747.1"/>
    </source>
</evidence>
<dbReference type="PANTHER" id="PTHR33653">
    <property type="entry name" value="RIBONUCLEASE VAPC2"/>
    <property type="match status" value="1"/>
</dbReference>
<keyword evidence="5 8" id="KW-0378">Hydrolase</keyword>
<evidence type="ECO:0000256" key="5">
    <source>
        <dbReference type="ARBA" id="ARBA00022801"/>
    </source>
</evidence>
<organism evidence="10 11">
    <name type="scientific">Methylophilus methylotrophus</name>
    <name type="common">Bacterium W3A1</name>
    <dbReference type="NCBI Taxonomy" id="17"/>
    <lineage>
        <taxon>Bacteria</taxon>
        <taxon>Pseudomonadati</taxon>
        <taxon>Pseudomonadota</taxon>
        <taxon>Betaproteobacteria</taxon>
        <taxon>Nitrosomonadales</taxon>
        <taxon>Methylophilaceae</taxon>
        <taxon>Methylophilus</taxon>
    </lineage>
</organism>
<name>A0A5C7WG62_METME</name>
<feature type="binding site" evidence="8">
    <location>
        <position position="96"/>
    </location>
    <ligand>
        <name>Mg(2+)</name>
        <dbReference type="ChEBI" id="CHEBI:18420"/>
    </ligand>
</feature>
<keyword evidence="8" id="KW-0800">Toxin</keyword>
<comment type="cofactor">
    <cofactor evidence="1 8">
        <name>Mg(2+)</name>
        <dbReference type="ChEBI" id="CHEBI:18420"/>
    </cofactor>
</comment>
<keyword evidence="3 8" id="KW-0540">Nuclease</keyword>
<dbReference type="InterPro" id="IPR029060">
    <property type="entry name" value="PIN-like_dom_sf"/>
</dbReference>
<reference evidence="10 11" key="1">
    <citation type="submission" date="2018-09" db="EMBL/GenBank/DDBJ databases">
        <title>Metagenome Assembled Genomes from an Advanced Water Purification Facility.</title>
        <authorList>
            <person name="Stamps B.W."/>
            <person name="Spear J.R."/>
        </authorList>
    </citation>
    <scope>NUCLEOTIDE SEQUENCE [LARGE SCALE GENOMIC DNA]</scope>
    <source>
        <strain evidence="10">Bin_42_2</strain>
    </source>
</reference>
<dbReference type="Pfam" id="PF01850">
    <property type="entry name" value="PIN"/>
    <property type="match status" value="1"/>
</dbReference>
<dbReference type="EC" id="3.1.-.-" evidence="8"/>
<evidence type="ECO:0000256" key="7">
    <source>
        <dbReference type="ARBA" id="ARBA00038093"/>
    </source>
</evidence>
<evidence type="ECO:0000256" key="2">
    <source>
        <dbReference type="ARBA" id="ARBA00022649"/>
    </source>
</evidence>
<evidence type="ECO:0000256" key="6">
    <source>
        <dbReference type="ARBA" id="ARBA00022842"/>
    </source>
</evidence>
<gene>
    <name evidence="8" type="primary">vapC</name>
    <name evidence="10" type="ORF">E6Q51_04895</name>
</gene>
<dbReference type="InterPro" id="IPR022907">
    <property type="entry name" value="VapC_family"/>
</dbReference>
<protein>
    <recommendedName>
        <fullName evidence="8">Ribonuclease VapC</fullName>
        <shortName evidence="8">RNase VapC</shortName>
        <ecNumber evidence="8">3.1.-.-</ecNumber>
    </recommendedName>
    <alternativeName>
        <fullName evidence="8">Toxin VapC</fullName>
    </alternativeName>
</protein>
<keyword evidence="6 8" id="KW-0460">Magnesium</keyword>
<dbReference type="PANTHER" id="PTHR33653:SF1">
    <property type="entry name" value="RIBONUCLEASE VAPC2"/>
    <property type="match status" value="1"/>
</dbReference>
<dbReference type="GO" id="GO:0004540">
    <property type="term" value="F:RNA nuclease activity"/>
    <property type="evidence" value="ECO:0007669"/>
    <property type="project" value="InterPro"/>
</dbReference>
<dbReference type="GO" id="GO:0090729">
    <property type="term" value="F:toxin activity"/>
    <property type="evidence" value="ECO:0007669"/>
    <property type="project" value="UniProtKB-KW"/>
</dbReference>
<comment type="similarity">
    <text evidence="7 8">Belongs to the PINc/VapC protein family.</text>
</comment>
<dbReference type="CDD" id="cd18745">
    <property type="entry name" value="PIN_VapC4-5_FitB-like"/>
    <property type="match status" value="1"/>
</dbReference>
<keyword evidence="2 8" id="KW-1277">Toxin-antitoxin system</keyword>
<evidence type="ECO:0000256" key="8">
    <source>
        <dbReference type="HAMAP-Rule" id="MF_00265"/>
    </source>
</evidence>
<evidence type="ECO:0000256" key="3">
    <source>
        <dbReference type="ARBA" id="ARBA00022722"/>
    </source>
</evidence>
<dbReference type="HAMAP" id="MF_00265">
    <property type="entry name" value="VapC_Nob1"/>
    <property type="match status" value="1"/>
</dbReference>
<comment type="function">
    <text evidence="8">Toxic component of a toxin-antitoxin (TA) system. An RNase.</text>
</comment>
<dbReference type="AlphaFoldDB" id="A0A5C7WG62"/>
<evidence type="ECO:0000256" key="4">
    <source>
        <dbReference type="ARBA" id="ARBA00022723"/>
    </source>
</evidence>
<dbReference type="Proteomes" id="UP000321374">
    <property type="component" value="Unassembled WGS sequence"/>
</dbReference>
<dbReference type="SUPFAM" id="SSF88723">
    <property type="entry name" value="PIN domain-like"/>
    <property type="match status" value="1"/>
</dbReference>
<dbReference type="EMBL" id="SSGG01000078">
    <property type="protein sequence ID" value="TXI36747.1"/>
    <property type="molecule type" value="Genomic_DNA"/>
</dbReference>
<dbReference type="GO" id="GO:0000287">
    <property type="term" value="F:magnesium ion binding"/>
    <property type="evidence" value="ECO:0007669"/>
    <property type="project" value="UniProtKB-UniRule"/>
</dbReference>
<sequence>MRFLLDTNTLIALFNQRSTALLAHLKSHHPSEIVVSSIVMHELYYGAYKSQRVAVNLQRVDSLPFEVIAFDKEDAICAGEIRANLALAGLPIGPLDTLIAGQAKARGFTLVSNNTQEFSRVAHLSLVDWLS</sequence>
<dbReference type="InterPro" id="IPR050556">
    <property type="entry name" value="Type_II_TA_system_RNase"/>
</dbReference>
<dbReference type="InterPro" id="IPR002716">
    <property type="entry name" value="PIN_dom"/>
</dbReference>
<dbReference type="Gene3D" id="3.40.50.1010">
    <property type="entry name" value="5'-nuclease"/>
    <property type="match status" value="1"/>
</dbReference>
<evidence type="ECO:0000259" key="9">
    <source>
        <dbReference type="Pfam" id="PF01850"/>
    </source>
</evidence>
<feature type="binding site" evidence="8">
    <location>
        <position position="6"/>
    </location>
    <ligand>
        <name>Mg(2+)</name>
        <dbReference type="ChEBI" id="CHEBI:18420"/>
    </ligand>
</feature>
<comment type="caution">
    <text evidence="10">The sequence shown here is derived from an EMBL/GenBank/DDBJ whole genome shotgun (WGS) entry which is preliminary data.</text>
</comment>
<proteinExistence type="inferred from homology"/>
<keyword evidence="4 8" id="KW-0479">Metal-binding</keyword>
<evidence type="ECO:0000256" key="1">
    <source>
        <dbReference type="ARBA" id="ARBA00001946"/>
    </source>
</evidence>
<dbReference type="GO" id="GO:0016787">
    <property type="term" value="F:hydrolase activity"/>
    <property type="evidence" value="ECO:0007669"/>
    <property type="project" value="UniProtKB-KW"/>
</dbReference>